<dbReference type="AlphaFoldDB" id="A0A1I1DRB9"/>
<dbReference type="RefSeq" id="WP_091500991.1">
    <property type="nucleotide sequence ID" value="NZ_FOLI01000001.1"/>
</dbReference>
<dbReference type="Gene3D" id="1.10.10.10">
    <property type="entry name" value="Winged helix-like DNA-binding domain superfamily/Winged helix DNA-binding domain"/>
    <property type="match status" value="1"/>
</dbReference>
<dbReference type="GO" id="GO:0003700">
    <property type="term" value="F:DNA-binding transcription factor activity"/>
    <property type="evidence" value="ECO:0007669"/>
    <property type="project" value="InterPro"/>
</dbReference>
<dbReference type="InterPro" id="IPR036388">
    <property type="entry name" value="WH-like_DNA-bd_sf"/>
</dbReference>
<gene>
    <name evidence="6" type="ORF">SAMN05660453_0092</name>
</gene>
<sequence>MPKIKEPRYHKIAQEIAEAIVNKKFEVGQKLHARSTLAATFGVSAETARKAISVLADLDIVKVVHGSGVEVLSRERAREFLSQAKESRNLQETHSQIKALIAKQKEDLTNLDESFTLLLDQTQRVNQHNPMSPFEYIPDANSDKLNRSIGSLNIWQNTGATIIAVLHDEDLILSPGPYANIQPGDTIYFVGTEKTVEAIQQFFEGPSTN</sequence>
<dbReference type="EMBL" id="FOLI01000001">
    <property type="protein sequence ID" value="SFB77559.1"/>
    <property type="molecule type" value="Genomic_DNA"/>
</dbReference>
<dbReference type="PANTHER" id="PTHR44846:SF17">
    <property type="entry name" value="GNTR-FAMILY TRANSCRIPTIONAL REGULATOR"/>
    <property type="match status" value="1"/>
</dbReference>
<dbReference type="InterPro" id="IPR006037">
    <property type="entry name" value="RCK_C"/>
</dbReference>
<name>A0A1I1DRB9_9LACO</name>
<keyword evidence="2" id="KW-0238">DNA-binding</keyword>
<dbReference type="PANTHER" id="PTHR44846">
    <property type="entry name" value="MANNOSYL-D-GLYCERATE TRANSPORT/METABOLISM SYSTEM REPRESSOR MNGR-RELATED"/>
    <property type="match status" value="1"/>
</dbReference>
<dbReference type="STRING" id="283737.SAMN05660453_0092"/>
<evidence type="ECO:0000256" key="1">
    <source>
        <dbReference type="ARBA" id="ARBA00023015"/>
    </source>
</evidence>
<keyword evidence="1" id="KW-0805">Transcription regulation</keyword>
<keyword evidence="3" id="KW-0804">Transcription</keyword>
<dbReference type="InterPro" id="IPR050679">
    <property type="entry name" value="Bact_HTH_transcr_reg"/>
</dbReference>
<dbReference type="GO" id="GO:0008324">
    <property type="term" value="F:monoatomic cation transmembrane transporter activity"/>
    <property type="evidence" value="ECO:0007669"/>
    <property type="project" value="InterPro"/>
</dbReference>
<dbReference type="InterPro" id="IPR036390">
    <property type="entry name" value="WH_DNA-bd_sf"/>
</dbReference>
<feature type="domain" description="RCK C-terminal" evidence="5">
    <location>
        <begin position="120"/>
        <end position="205"/>
    </location>
</feature>
<dbReference type="GO" id="GO:0003677">
    <property type="term" value="F:DNA binding"/>
    <property type="evidence" value="ECO:0007669"/>
    <property type="project" value="UniProtKB-KW"/>
</dbReference>
<evidence type="ECO:0000256" key="2">
    <source>
        <dbReference type="ARBA" id="ARBA00023125"/>
    </source>
</evidence>
<dbReference type="InterPro" id="IPR036721">
    <property type="entry name" value="RCK_C_sf"/>
</dbReference>
<dbReference type="PROSITE" id="PS51202">
    <property type="entry name" value="RCK_C"/>
    <property type="match status" value="1"/>
</dbReference>
<evidence type="ECO:0000259" key="5">
    <source>
        <dbReference type="PROSITE" id="PS51202"/>
    </source>
</evidence>
<dbReference type="SMART" id="SM00345">
    <property type="entry name" value="HTH_GNTR"/>
    <property type="match status" value="1"/>
</dbReference>
<dbReference type="Gene3D" id="3.30.70.1450">
    <property type="entry name" value="Regulator of K+ conductance, C-terminal domain"/>
    <property type="match status" value="1"/>
</dbReference>
<evidence type="ECO:0000313" key="7">
    <source>
        <dbReference type="Proteomes" id="UP000199376"/>
    </source>
</evidence>
<dbReference type="OrthoDB" id="226679at2"/>
<dbReference type="GO" id="GO:0045892">
    <property type="term" value="P:negative regulation of DNA-templated transcription"/>
    <property type="evidence" value="ECO:0007669"/>
    <property type="project" value="TreeGrafter"/>
</dbReference>
<feature type="domain" description="HTH gntR-type" evidence="4">
    <location>
        <begin position="6"/>
        <end position="74"/>
    </location>
</feature>
<dbReference type="GO" id="GO:0006813">
    <property type="term" value="P:potassium ion transport"/>
    <property type="evidence" value="ECO:0007669"/>
    <property type="project" value="InterPro"/>
</dbReference>
<dbReference type="Proteomes" id="UP000199376">
    <property type="component" value="Unassembled WGS sequence"/>
</dbReference>
<dbReference type="CDD" id="cd07377">
    <property type="entry name" value="WHTH_GntR"/>
    <property type="match status" value="1"/>
</dbReference>
<dbReference type="Pfam" id="PF02080">
    <property type="entry name" value="TrkA_C"/>
    <property type="match status" value="1"/>
</dbReference>
<dbReference type="SUPFAM" id="SSF116726">
    <property type="entry name" value="TrkA C-terminal domain-like"/>
    <property type="match status" value="1"/>
</dbReference>
<proteinExistence type="predicted"/>
<keyword evidence="7" id="KW-1185">Reference proteome</keyword>
<organism evidence="6 7">
    <name type="scientific">Fructobacillus durionis</name>
    <dbReference type="NCBI Taxonomy" id="283737"/>
    <lineage>
        <taxon>Bacteria</taxon>
        <taxon>Bacillati</taxon>
        <taxon>Bacillota</taxon>
        <taxon>Bacilli</taxon>
        <taxon>Lactobacillales</taxon>
        <taxon>Lactobacillaceae</taxon>
        <taxon>Fructobacillus</taxon>
    </lineage>
</organism>
<evidence type="ECO:0000313" key="6">
    <source>
        <dbReference type="EMBL" id="SFB77559.1"/>
    </source>
</evidence>
<protein>
    <submittedName>
        <fullName evidence="6">Transcriptional regulator, GntR family</fullName>
    </submittedName>
</protein>
<reference evidence="7" key="1">
    <citation type="submission" date="2016-10" db="EMBL/GenBank/DDBJ databases">
        <authorList>
            <person name="Varghese N."/>
            <person name="Submissions S."/>
        </authorList>
    </citation>
    <scope>NUCLEOTIDE SEQUENCE [LARGE SCALE GENOMIC DNA]</scope>
    <source>
        <strain evidence="7">DSM 19113</strain>
    </source>
</reference>
<evidence type="ECO:0000259" key="4">
    <source>
        <dbReference type="PROSITE" id="PS50949"/>
    </source>
</evidence>
<dbReference type="Pfam" id="PF00392">
    <property type="entry name" value="GntR"/>
    <property type="match status" value="1"/>
</dbReference>
<dbReference type="SUPFAM" id="SSF46785">
    <property type="entry name" value="Winged helix' DNA-binding domain"/>
    <property type="match status" value="1"/>
</dbReference>
<dbReference type="PROSITE" id="PS50949">
    <property type="entry name" value="HTH_GNTR"/>
    <property type="match status" value="1"/>
</dbReference>
<accession>A0A1I1DRB9</accession>
<evidence type="ECO:0000256" key="3">
    <source>
        <dbReference type="ARBA" id="ARBA00023163"/>
    </source>
</evidence>
<dbReference type="InterPro" id="IPR000524">
    <property type="entry name" value="Tscrpt_reg_HTH_GntR"/>
</dbReference>